<keyword evidence="3" id="KW-1185">Reference proteome</keyword>
<gene>
    <name evidence="2" type="ORF">LEQ_0046c</name>
</gene>
<dbReference type="GO" id="GO:0003723">
    <property type="term" value="F:RNA binding"/>
    <property type="evidence" value="ECO:0007669"/>
    <property type="project" value="InterPro"/>
</dbReference>
<comment type="caution">
    <text evidence="2">The sequence shown here is derived from an EMBL/GenBank/DDBJ whole genome shotgun (WGS) entry which is preliminary data.</text>
</comment>
<dbReference type="AlphaFoldDB" id="V7HX05"/>
<sequence length="251" mass="28416">MRTLTIRLTGVFQSYGGETNFSRRGTKPYPTKSSIIGMIAASLGYRRDDDAQINELNKLNYAVRIEQLGDVTTDFHIVHYEGYITGNRGQVSGSKITYRDYLQDTVFLVAISSEDDELINTIRHSLAHPKFQLFLGRRASAPAGVLKTSIFPNMTPIQVLENESWQAADWYKKRLRKSEVALKIVADVQLLKGQKYKISRDTVISFSEKKRKHGYRGIATKTVKVANDKYVATSTKHDPLSFFETEVIATK</sequence>
<dbReference type="EMBL" id="AWWH01000158">
    <property type="protein sequence ID" value="ETA73743.1"/>
    <property type="molecule type" value="Genomic_DNA"/>
</dbReference>
<dbReference type="GO" id="GO:0043571">
    <property type="term" value="P:maintenance of CRISPR repeat elements"/>
    <property type="evidence" value="ECO:0007669"/>
    <property type="project" value="InterPro"/>
</dbReference>
<dbReference type="PATRIC" id="fig|1392007.3.peg.1403"/>
<dbReference type="GO" id="GO:0051607">
    <property type="term" value="P:defense response to virus"/>
    <property type="evidence" value="ECO:0007669"/>
    <property type="project" value="UniProtKB-KW"/>
</dbReference>
<evidence type="ECO:0000313" key="3">
    <source>
        <dbReference type="Proteomes" id="UP000018559"/>
    </source>
</evidence>
<organism evidence="2 3">
    <name type="scientific">Ligilactobacillus equi DPC 6820</name>
    <dbReference type="NCBI Taxonomy" id="1392007"/>
    <lineage>
        <taxon>Bacteria</taxon>
        <taxon>Bacillati</taxon>
        <taxon>Bacillota</taxon>
        <taxon>Bacilli</taxon>
        <taxon>Lactobacillales</taxon>
        <taxon>Lactobacillaceae</taxon>
        <taxon>Ligilactobacillus</taxon>
    </lineage>
</organism>
<evidence type="ECO:0000313" key="2">
    <source>
        <dbReference type="EMBL" id="ETA73743.1"/>
    </source>
</evidence>
<dbReference type="InterPro" id="IPR021124">
    <property type="entry name" value="CRISPR-assoc_prot_Cas5"/>
</dbReference>
<dbReference type="Proteomes" id="UP000018559">
    <property type="component" value="Unassembled WGS sequence"/>
</dbReference>
<evidence type="ECO:0000256" key="1">
    <source>
        <dbReference type="ARBA" id="ARBA00023118"/>
    </source>
</evidence>
<dbReference type="CDD" id="cd09645">
    <property type="entry name" value="Cas5_I-E"/>
    <property type="match status" value="1"/>
</dbReference>
<dbReference type="NCBIfam" id="TIGR02593">
    <property type="entry name" value="CRISPR_cas5"/>
    <property type="match status" value="1"/>
</dbReference>
<proteinExistence type="predicted"/>
<dbReference type="InterPro" id="IPR010147">
    <property type="entry name" value="CRISPR-assoc_prot_CasD"/>
</dbReference>
<dbReference type="Pfam" id="PF09704">
    <property type="entry name" value="Cas_Cas5d"/>
    <property type="match status" value="1"/>
</dbReference>
<dbReference type="NCBIfam" id="TIGR01868">
    <property type="entry name" value="casD_Cas5e"/>
    <property type="match status" value="1"/>
</dbReference>
<accession>V7HX05</accession>
<dbReference type="RefSeq" id="WP_023859993.1">
    <property type="nucleotide sequence ID" value="NZ_AWWH01000158.1"/>
</dbReference>
<dbReference type="InterPro" id="IPR013422">
    <property type="entry name" value="CRISPR-assoc_prot_Cas5_N"/>
</dbReference>
<name>V7HX05_9LACO</name>
<dbReference type="Gene3D" id="3.30.70.2660">
    <property type="match status" value="1"/>
</dbReference>
<reference evidence="2 3" key="1">
    <citation type="journal article" date="2014" name="Genome Announc.">
        <title>The Genome of the Predominant Equine Lactobacillus Species, Lactobacillus equi, Is Reflective of Its Lifestyle Adaptations to an Herbivorous Host.</title>
        <authorList>
            <person name="O'Donnell M.M."/>
            <person name="Harris H.M."/>
            <person name="O'Toole P.W."/>
            <person name="Ross R.P."/>
        </authorList>
    </citation>
    <scope>NUCLEOTIDE SEQUENCE [LARGE SCALE GENOMIC DNA]</scope>
    <source>
        <strain evidence="2 3">DPC 6820</strain>
    </source>
</reference>
<keyword evidence="1" id="KW-0051">Antiviral defense</keyword>
<protein>
    <submittedName>
        <fullName evidence="2">CRISPR-associated protein, cas5e-type</fullName>
    </submittedName>
</protein>